<organism evidence="1 2">
    <name type="scientific">Fusarium decemcellulare</name>
    <dbReference type="NCBI Taxonomy" id="57161"/>
    <lineage>
        <taxon>Eukaryota</taxon>
        <taxon>Fungi</taxon>
        <taxon>Dikarya</taxon>
        <taxon>Ascomycota</taxon>
        <taxon>Pezizomycotina</taxon>
        <taxon>Sordariomycetes</taxon>
        <taxon>Hypocreomycetidae</taxon>
        <taxon>Hypocreales</taxon>
        <taxon>Nectriaceae</taxon>
        <taxon>Fusarium</taxon>
        <taxon>Fusarium decemcellulare species complex</taxon>
    </lineage>
</organism>
<reference evidence="1" key="1">
    <citation type="submission" date="2022-08" db="EMBL/GenBank/DDBJ databases">
        <title>Genome Sequence of Fusarium decemcellulare.</title>
        <authorList>
            <person name="Buettner E."/>
        </authorList>
    </citation>
    <scope>NUCLEOTIDE SEQUENCE</scope>
    <source>
        <strain evidence="1">Babe19</strain>
    </source>
</reference>
<dbReference type="EMBL" id="JANRMS010000966">
    <property type="protein sequence ID" value="KAJ3532383.1"/>
    <property type="molecule type" value="Genomic_DNA"/>
</dbReference>
<comment type="caution">
    <text evidence="1">The sequence shown here is derived from an EMBL/GenBank/DDBJ whole genome shotgun (WGS) entry which is preliminary data.</text>
</comment>
<proteinExistence type="predicted"/>
<evidence type="ECO:0000313" key="1">
    <source>
        <dbReference type="EMBL" id="KAJ3532383.1"/>
    </source>
</evidence>
<dbReference type="Proteomes" id="UP001148629">
    <property type="component" value="Unassembled WGS sequence"/>
</dbReference>
<gene>
    <name evidence="1" type="ORF">NM208_g8462</name>
</gene>
<protein>
    <submittedName>
        <fullName evidence="1">Uncharacterized protein</fullName>
    </submittedName>
</protein>
<sequence length="524" mass="58659">MVLSPDITQASQPDLQASLSCFPSSAQSNFVRLFCARPCTSGLMEVGDLILAALQRSIVAWEAIFSKESATSCLLESSPLLVHEECGGRVNRYRFGAQTHPSGKPQLRIAARQALVLALRAALSCRLGAENNCLTLELHPGGAPERLNLPAAIDDRPAPDPVSDKEWVNRVLRETSDWIRNKAPKEETNREVEGNQIVAYLEAGCPPNFDPKNGRIEAHYCSTAEARDLVDTRNETVPIITHNQQPFDWRDEHGPIHSLFTQWIKNAMRNKKVFVQIPTLPTTDGTQTKRTLEQVYRKFVLKDGREGELWKLLDLENPVPTPTPPFLTSAKCQLLRRLRDEMSKGLPPEIGSFILLSEGGNHTISHVDSHGFGTFITAQEGRHGFGWVSHPSEQDRRMWREDPYSVRHLARYIVLRPGQTVFFPGNTIHFVFRALNEPTLATGGHILKWSTIMGWLRIMKFQQCDKSGANDDVTAASIRQWTSPLNKIIDSCIDSGDVDDIGGLEEAQRISDAIKDWKNFDASQ</sequence>
<keyword evidence="2" id="KW-1185">Reference proteome</keyword>
<evidence type="ECO:0000313" key="2">
    <source>
        <dbReference type="Proteomes" id="UP001148629"/>
    </source>
</evidence>
<name>A0ACC1S5E1_9HYPO</name>
<accession>A0ACC1S5E1</accession>